<dbReference type="Pfam" id="PF13855">
    <property type="entry name" value="LRR_8"/>
    <property type="match status" value="1"/>
</dbReference>
<reference evidence="7" key="1">
    <citation type="submission" date="2014-09" db="EMBL/GenBank/DDBJ databases">
        <authorList>
            <person name="Magalhaes I.L.F."/>
            <person name="Oliveira U."/>
            <person name="Santos F.R."/>
            <person name="Vidigal T.H.D.A."/>
            <person name="Brescovit A.D."/>
            <person name="Santos A.J."/>
        </authorList>
    </citation>
    <scope>NUCLEOTIDE SEQUENCE</scope>
    <source>
        <tissue evidence="7">Shoot tissue taken approximately 20 cm above the soil surface</tissue>
    </source>
</reference>
<dbReference type="PANTHER" id="PTHR48062:SF66">
    <property type="entry name" value="OS02G0155700 PROTEIN"/>
    <property type="match status" value="1"/>
</dbReference>
<evidence type="ECO:0000256" key="1">
    <source>
        <dbReference type="ARBA" id="ARBA00004236"/>
    </source>
</evidence>
<keyword evidence="4" id="KW-0433">Leucine-rich repeat</keyword>
<dbReference type="InterPro" id="IPR032675">
    <property type="entry name" value="LRR_dom_sf"/>
</dbReference>
<comment type="similarity">
    <text evidence="2">Belongs to the RLP family.</text>
</comment>
<dbReference type="GO" id="GO:0005886">
    <property type="term" value="C:plasma membrane"/>
    <property type="evidence" value="ECO:0007669"/>
    <property type="project" value="UniProtKB-SubCell"/>
</dbReference>
<sequence length="358" mass="39832">MIPESIYLCTSLTALRLADNNFHGELSPKIGNLKSLTFLSLYKNSFTNITNSLQILKNSKNLRALLLWKNFMREAVPQDKTIDGFDNLQVLGIHRCSLTGKIPLWLSNLRNLEVLILSNNQLDGQIPGWFNHLNHILFLDVSNNSLMGEIPTALLEMKIPKSIKAAAHWDRSFFALPIYLTVSRQYRLTSAFPKVLDLSNNNFTGEIPQDISQLKALNSLNLSFNRFYGQIPQTLCDLTNLQVLDLSSNLLTGTIPATLNNLHFLSMFNVSNNDLEGPVPTDGQLSTFPDSSFDGNPKLCGSTLIHRCNPVGAAPDSIITAKDCTNKVILVISFAVSFGLGVLYDQLVISTFHFCIQM</sequence>
<keyword evidence="5" id="KW-0677">Repeat</keyword>
<proteinExistence type="inferred from homology"/>
<keyword evidence="6" id="KW-0472">Membrane</keyword>
<organism evidence="7">
    <name type="scientific">Arundo donax</name>
    <name type="common">Giant reed</name>
    <name type="synonym">Donax arundinaceus</name>
    <dbReference type="NCBI Taxonomy" id="35708"/>
    <lineage>
        <taxon>Eukaryota</taxon>
        <taxon>Viridiplantae</taxon>
        <taxon>Streptophyta</taxon>
        <taxon>Embryophyta</taxon>
        <taxon>Tracheophyta</taxon>
        <taxon>Spermatophyta</taxon>
        <taxon>Magnoliopsida</taxon>
        <taxon>Liliopsida</taxon>
        <taxon>Poales</taxon>
        <taxon>Poaceae</taxon>
        <taxon>PACMAD clade</taxon>
        <taxon>Arundinoideae</taxon>
        <taxon>Arundineae</taxon>
        <taxon>Arundo</taxon>
    </lineage>
</organism>
<evidence type="ECO:0000256" key="5">
    <source>
        <dbReference type="ARBA" id="ARBA00022737"/>
    </source>
</evidence>
<dbReference type="PRINTS" id="PR00019">
    <property type="entry name" value="LEURICHRPT"/>
</dbReference>
<dbReference type="FunFam" id="3.80.10.10:FF:000213">
    <property type="entry name" value="Tyrosine-sulfated glycopeptide receptor 1"/>
    <property type="match status" value="1"/>
</dbReference>
<evidence type="ECO:0000256" key="2">
    <source>
        <dbReference type="ARBA" id="ARBA00009592"/>
    </source>
</evidence>
<dbReference type="EMBL" id="GBRH01200904">
    <property type="protein sequence ID" value="JAD96991.1"/>
    <property type="molecule type" value="Transcribed_RNA"/>
</dbReference>
<dbReference type="InterPro" id="IPR051502">
    <property type="entry name" value="RLP_Defense_Trigger"/>
</dbReference>
<dbReference type="SMART" id="SM00369">
    <property type="entry name" value="LRR_TYP"/>
    <property type="match status" value="4"/>
</dbReference>
<dbReference type="InterPro" id="IPR001611">
    <property type="entry name" value="Leu-rich_rpt"/>
</dbReference>
<dbReference type="PANTHER" id="PTHR48062">
    <property type="entry name" value="RECEPTOR-LIKE PROTEIN 14"/>
    <property type="match status" value="1"/>
</dbReference>
<name>A0A0A9EAB9_ARUDO</name>
<dbReference type="Gene3D" id="3.80.10.10">
    <property type="entry name" value="Ribonuclease Inhibitor"/>
    <property type="match status" value="1"/>
</dbReference>
<protein>
    <submittedName>
        <fullName evidence="7">Uncharacterized protein</fullName>
    </submittedName>
</protein>
<dbReference type="Pfam" id="PF00560">
    <property type="entry name" value="LRR_1"/>
    <property type="match status" value="3"/>
</dbReference>
<evidence type="ECO:0000313" key="7">
    <source>
        <dbReference type="EMBL" id="JAD96991.1"/>
    </source>
</evidence>
<comment type="subcellular location">
    <subcellularLocation>
        <location evidence="1">Cell membrane</location>
    </subcellularLocation>
</comment>
<reference evidence="7" key="2">
    <citation type="journal article" date="2015" name="Data Brief">
        <title>Shoot transcriptome of the giant reed, Arundo donax.</title>
        <authorList>
            <person name="Barrero R.A."/>
            <person name="Guerrero F.D."/>
            <person name="Moolhuijzen P."/>
            <person name="Goolsby J.A."/>
            <person name="Tidwell J."/>
            <person name="Bellgard S.E."/>
            <person name="Bellgard M.I."/>
        </authorList>
    </citation>
    <scope>NUCLEOTIDE SEQUENCE</scope>
    <source>
        <tissue evidence="7">Shoot tissue taken approximately 20 cm above the soil surface</tissue>
    </source>
</reference>
<evidence type="ECO:0000256" key="4">
    <source>
        <dbReference type="ARBA" id="ARBA00022614"/>
    </source>
</evidence>
<dbReference type="InterPro" id="IPR003591">
    <property type="entry name" value="Leu-rich_rpt_typical-subtyp"/>
</dbReference>
<dbReference type="AlphaFoldDB" id="A0A0A9EAB9"/>
<keyword evidence="3" id="KW-1003">Cell membrane</keyword>
<dbReference type="SUPFAM" id="SSF52058">
    <property type="entry name" value="L domain-like"/>
    <property type="match status" value="1"/>
</dbReference>
<accession>A0A0A9EAB9</accession>
<evidence type="ECO:0000256" key="6">
    <source>
        <dbReference type="ARBA" id="ARBA00023136"/>
    </source>
</evidence>
<evidence type="ECO:0000256" key="3">
    <source>
        <dbReference type="ARBA" id="ARBA00022475"/>
    </source>
</evidence>